<evidence type="ECO:0000256" key="3">
    <source>
        <dbReference type="ARBA" id="ARBA00021814"/>
    </source>
</evidence>
<keyword evidence="10" id="KW-1185">Reference proteome</keyword>
<keyword evidence="6" id="KW-1133">Transmembrane helix</keyword>
<gene>
    <name evidence="9" type="ORF">LSTR_LSTR015755</name>
</gene>
<evidence type="ECO:0000256" key="6">
    <source>
        <dbReference type="ARBA" id="ARBA00022989"/>
    </source>
</evidence>
<evidence type="ECO:0000256" key="1">
    <source>
        <dbReference type="ARBA" id="ARBA00004434"/>
    </source>
</evidence>
<evidence type="ECO:0000256" key="7">
    <source>
        <dbReference type="ARBA" id="ARBA00023128"/>
    </source>
</evidence>
<comment type="caution">
    <text evidence="9">The sequence shown here is derived from an EMBL/GenBank/DDBJ whole genome shotgun (WGS) entry which is preliminary data.</text>
</comment>
<protein>
    <recommendedName>
        <fullName evidence="3">Cytochrome c oxidase assembly protein COX16 homolog, mitochondrial</fullName>
    </recommendedName>
</protein>
<organism evidence="9 10">
    <name type="scientific">Laodelphax striatellus</name>
    <name type="common">Small brown planthopper</name>
    <name type="synonym">Delphax striatella</name>
    <dbReference type="NCBI Taxonomy" id="195883"/>
    <lineage>
        <taxon>Eukaryota</taxon>
        <taxon>Metazoa</taxon>
        <taxon>Ecdysozoa</taxon>
        <taxon>Arthropoda</taxon>
        <taxon>Hexapoda</taxon>
        <taxon>Insecta</taxon>
        <taxon>Pterygota</taxon>
        <taxon>Neoptera</taxon>
        <taxon>Paraneoptera</taxon>
        <taxon>Hemiptera</taxon>
        <taxon>Auchenorrhyncha</taxon>
        <taxon>Fulgoroidea</taxon>
        <taxon>Delphacidae</taxon>
        <taxon>Criomorphinae</taxon>
        <taxon>Laodelphax</taxon>
    </lineage>
</organism>
<keyword evidence="4" id="KW-0812">Transmembrane</keyword>
<dbReference type="PANTHER" id="PTHR17130:SF14">
    <property type="entry name" value="CYTOCHROME C OXIDASE ASSEMBLY PROTEIN COX16 HOMOLOG, MITOCHONDRIAL"/>
    <property type="match status" value="1"/>
</dbReference>
<sequence length="97" mass="11467">MDNLKMKLKSFSKSNFFKHAAPFFLTVGLGALFLKEFASLRYEYRKSELINPNDLKALKQITGGKLHTLEEEYEKLKQMDLDNWENKRIPRPWGEDE</sequence>
<dbReference type="Pfam" id="PF14138">
    <property type="entry name" value="COX16"/>
    <property type="match status" value="1"/>
</dbReference>
<accession>A0A482XM07</accession>
<dbReference type="AlphaFoldDB" id="A0A482XM07"/>
<reference evidence="9 10" key="1">
    <citation type="journal article" date="2017" name="Gigascience">
        <title>Genome sequence of the small brown planthopper, Laodelphax striatellus.</title>
        <authorList>
            <person name="Zhu J."/>
            <person name="Jiang F."/>
            <person name="Wang X."/>
            <person name="Yang P."/>
            <person name="Bao Y."/>
            <person name="Zhao W."/>
            <person name="Wang W."/>
            <person name="Lu H."/>
            <person name="Wang Q."/>
            <person name="Cui N."/>
            <person name="Li J."/>
            <person name="Chen X."/>
            <person name="Luo L."/>
            <person name="Yu J."/>
            <person name="Kang L."/>
            <person name="Cui F."/>
        </authorList>
    </citation>
    <scope>NUCLEOTIDE SEQUENCE [LARGE SCALE GENOMIC DNA]</scope>
    <source>
        <strain evidence="9">Lst14</strain>
    </source>
</reference>
<evidence type="ECO:0000256" key="8">
    <source>
        <dbReference type="ARBA" id="ARBA00023136"/>
    </source>
</evidence>
<dbReference type="GO" id="GO:0033617">
    <property type="term" value="P:mitochondrial respiratory chain complex IV assembly"/>
    <property type="evidence" value="ECO:0007669"/>
    <property type="project" value="TreeGrafter"/>
</dbReference>
<proteinExistence type="inferred from homology"/>
<evidence type="ECO:0000313" key="10">
    <source>
        <dbReference type="Proteomes" id="UP000291343"/>
    </source>
</evidence>
<keyword evidence="5" id="KW-0999">Mitochondrion inner membrane</keyword>
<evidence type="ECO:0000256" key="4">
    <source>
        <dbReference type="ARBA" id="ARBA00022692"/>
    </source>
</evidence>
<evidence type="ECO:0000256" key="2">
    <source>
        <dbReference type="ARBA" id="ARBA00008370"/>
    </source>
</evidence>
<comment type="similarity">
    <text evidence="2">Belongs to the COX16 family.</text>
</comment>
<dbReference type="GO" id="GO:0005743">
    <property type="term" value="C:mitochondrial inner membrane"/>
    <property type="evidence" value="ECO:0007669"/>
    <property type="project" value="UniProtKB-SubCell"/>
</dbReference>
<evidence type="ECO:0000313" key="9">
    <source>
        <dbReference type="EMBL" id="RZF46842.1"/>
    </source>
</evidence>
<dbReference type="PANTHER" id="PTHR17130">
    <property type="entry name" value="MITOCHONDRIAL OUTER MEMBRANE PROTEIN 25"/>
    <property type="match status" value="1"/>
</dbReference>
<evidence type="ECO:0000256" key="5">
    <source>
        <dbReference type="ARBA" id="ARBA00022792"/>
    </source>
</evidence>
<dbReference type="STRING" id="195883.A0A482XM07"/>
<dbReference type="Proteomes" id="UP000291343">
    <property type="component" value="Unassembled WGS sequence"/>
</dbReference>
<dbReference type="InterPro" id="IPR020164">
    <property type="entry name" value="Cyt_c_Oxase_assmbl_COX16"/>
</dbReference>
<name>A0A482XM07_LAOST</name>
<comment type="subcellular location">
    <subcellularLocation>
        <location evidence="1">Mitochondrion inner membrane</location>
        <topology evidence="1">Single-pass membrane protein</topology>
    </subcellularLocation>
</comment>
<keyword evidence="7" id="KW-0496">Mitochondrion</keyword>
<dbReference type="FunCoup" id="A0A482XM07">
    <property type="interactions" value="105"/>
</dbReference>
<dbReference type="OrthoDB" id="5516033at2759"/>
<keyword evidence="8" id="KW-0472">Membrane</keyword>
<dbReference type="InParanoid" id="A0A482XM07"/>
<dbReference type="EMBL" id="QKKF02005660">
    <property type="protein sequence ID" value="RZF46842.1"/>
    <property type="molecule type" value="Genomic_DNA"/>
</dbReference>